<dbReference type="InterPro" id="IPR004843">
    <property type="entry name" value="Calcineurin-like_PHP"/>
</dbReference>
<name>A0AAU7JJ24_9HYPH</name>
<dbReference type="GO" id="GO:0000166">
    <property type="term" value="F:nucleotide binding"/>
    <property type="evidence" value="ECO:0007669"/>
    <property type="project" value="UniProtKB-KW"/>
</dbReference>
<dbReference type="Pfam" id="PF02872">
    <property type="entry name" value="5_nucleotid_C"/>
    <property type="match status" value="1"/>
</dbReference>
<dbReference type="EMBL" id="CP157484">
    <property type="protein sequence ID" value="XBO40064.1"/>
    <property type="molecule type" value="Genomic_DNA"/>
</dbReference>
<dbReference type="CDD" id="cd07410">
    <property type="entry name" value="MPP_CpdB_N"/>
    <property type="match status" value="1"/>
</dbReference>
<dbReference type="AlphaFoldDB" id="A0AAU7JJ24"/>
<sequence length="665" mass="71279">MTSSTTPTANAGPSAAQDVSRRQVVLGAGAALAAGAMAAGPAQAGSSRVRLRLLGTTDLHVNVLPYDYYRDKPDDMVGLAKTATLVKAARAEAKNSVLFDNGDLLQGSPMGDYMAYRKGMKAGDVHPMVAAMNGLDYACGTLGNHEFNYGLSFLGFSLAGASFPVVCANLLKADGAHLVRPTLVIDRDVEDEAGVRQRLRIGVIGFVPPQIMQWDEANLAGKVQTIDIVDAARKHVPELRRQCDVLVALCHSGIEGGERRGGEENAALHLSAVPGIDVIFTGHQHKVFPGGKDFGGIPGVDVERGTLNGVPAVMAGFWGSHLGVVDLTLDKTAEGWKVKDFKTEARPIYERKDRQIVSRAEADGAVAAAVKAEHDATLAYVRQPVGELKNPINSFFSLVADDPSVQVVSQAQLWYVTKLASTIPSLKGLPILSAAAPFKCGGRGGPEYYTDVKAGPIAIKDVADIYLYPNTVRAVKVTGAQVREWLERSAGMFRRIDPAVTDEQPLIDEAFPTYNFDVIDGVTYQIDVTQPSRYDNNGKVVAPEAHRILDLRFKGEPIDERQEFVVATNNYRAGGGGNFPGADGKTVVIDAPDTNRDVIVRYIVEKKAIDPVADRNWRFAPIAAPVNVTFVTSPRAAKELPKDLRATAAGDAPDGFAKFRLDLGA</sequence>
<evidence type="ECO:0000256" key="2">
    <source>
        <dbReference type="ARBA" id="ARBA00001730"/>
    </source>
</evidence>
<evidence type="ECO:0000256" key="8">
    <source>
        <dbReference type="ARBA" id="ARBA00022741"/>
    </source>
</evidence>
<comment type="catalytic activity">
    <reaction evidence="2">
        <text>a nucleoside 2',3'-cyclic phosphate + H2O = a nucleoside 3'-phosphate + H(+)</text>
        <dbReference type="Rhea" id="RHEA:19621"/>
        <dbReference type="ChEBI" id="CHEBI:15377"/>
        <dbReference type="ChEBI" id="CHEBI:15378"/>
        <dbReference type="ChEBI" id="CHEBI:66949"/>
        <dbReference type="ChEBI" id="CHEBI:66954"/>
        <dbReference type="EC" id="3.1.4.16"/>
    </reaction>
</comment>
<comment type="subcellular location">
    <subcellularLocation>
        <location evidence="4">Cell envelope</location>
    </subcellularLocation>
</comment>
<dbReference type="NCBIfam" id="NF006938">
    <property type="entry name" value="PRK09420.1"/>
    <property type="match status" value="1"/>
</dbReference>
<evidence type="ECO:0000256" key="9">
    <source>
        <dbReference type="ARBA" id="ARBA00022801"/>
    </source>
</evidence>
<comment type="catalytic activity">
    <reaction evidence="1">
        <text>a ribonucleoside 3'-phosphate + H2O = a ribonucleoside + phosphate</text>
        <dbReference type="Rhea" id="RHEA:10144"/>
        <dbReference type="ChEBI" id="CHEBI:13197"/>
        <dbReference type="ChEBI" id="CHEBI:15377"/>
        <dbReference type="ChEBI" id="CHEBI:18254"/>
        <dbReference type="ChEBI" id="CHEBI:43474"/>
        <dbReference type="EC" id="3.1.3.6"/>
    </reaction>
</comment>
<feature type="domain" description="Calcineurin-like phosphoesterase" evidence="12">
    <location>
        <begin position="52"/>
        <end position="286"/>
    </location>
</feature>
<protein>
    <submittedName>
        <fullName evidence="14">Bifunctional 2',3'-cyclic-nucleotide 2'-phosphodiesterase/3'-nucleotidase</fullName>
    </submittedName>
</protein>
<dbReference type="PANTHER" id="PTHR11575:SF6">
    <property type="entry name" value="2',3'-CYCLIC-NUCLEOTIDE 2'-PHOSPHODIESTERASE_3'-NUCLEOTIDASE"/>
    <property type="match status" value="1"/>
</dbReference>
<dbReference type="GO" id="GO:0046872">
    <property type="term" value="F:metal ion binding"/>
    <property type="evidence" value="ECO:0007669"/>
    <property type="project" value="UniProtKB-KW"/>
</dbReference>
<dbReference type="PANTHER" id="PTHR11575">
    <property type="entry name" value="5'-NUCLEOTIDASE-RELATED"/>
    <property type="match status" value="1"/>
</dbReference>
<comment type="cofactor">
    <cofactor evidence="3">
        <name>a divalent metal cation</name>
        <dbReference type="ChEBI" id="CHEBI:60240"/>
    </cofactor>
</comment>
<keyword evidence="10" id="KW-0511">Multifunctional enzyme</keyword>
<evidence type="ECO:0000256" key="4">
    <source>
        <dbReference type="ARBA" id="ARBA00004196"/>
    </source>
</evidence>
<organism evidence="14">
    <name type="scientific">Alsobacter sp. KACC 23698</name>
    <dbReference type="NCBI Taxonomy" id="3149229"/>
    <lineage>
        <taxon>Bacteria</taxon>
        <taxon>Pseudomonadati</taxon>
        <taxon>Pseudomonadota</taxon>
        <taxon>Alphaproteobacteria</taxon>
        <taxon>Hyphomicrobiales</taxon>
        <taxon>Alsobacteraceae</taxon>
        <taxon>Alsobacter</taxon>
    </lineage>
</organism>
<dbReference type="InterPro" id="IPR029052">
    <property type="entry name" value="Metallo-depent_PP-like"/>
</dbReference>
<dbReference type="InterPro" id="IPR006311">
    <property type="entry name" value="TAT_signal"/>
</dbReference>
<keyword evidence="8 11" id="KW-0547">Nucleotide-binding</keyword>
<dbReference type="InterPro" id="IPR006146">
    <property type="entry name" value="5'-Nucleotdase_CS"/>
</dbReference>
<dbReference type="GO" id="GO:0008663">
    <property type="term" value="F:2',3'-cyclic-nucleotide 2'-phosphodiesterase activity"/>
    <property type="evidence" value="ECO:0007669"/>
    <property type="project" value="UniProtKB-EC"/>
</dbReference>
<comment type="similarity">
    <text evidence="5 11">Belongs to the 5'-nucleotidase family.</text>
</comment>
<dbReference type="PRINTS" id="PR01607">
    <property type="entry name" value="APYRASEFAMLY"/>
</dbReference>
<dbReference type="RefSeq" id="WP_406856919.1">
    <property type="nucleotide sequence ID" value="NZ_CP157484.1"/>
</dbReference>
<evidence type="ECO:0000256" key="10">
    <source>
        <dbReference type="ARBA" id="ARBA00023268"/>
    </source>
</evidence>
<dbReference type="GO" id="GO:0030288">
    <property type="term" value="C:outer membrane-bounded periplasmic space"/>
    <property type="evidence" value="ECO:0007669"/>
    <property type="project" value="TreeGrafter"/>
</dbReference>
<evidence type="ECO:0000259" key="13">
    <source>
        <dbReference type="Pfam" id="PF02872"/>
    </source>
</evidence>
<keyword evidence="9 11" id="KW-0378">Hydrolase</keyword>
<dbReference type="SUPFAM" id="SSF56300">
    <property type="entry name" value="Metallo-dependent phosphatases"/>
    <property type="match status" value="1"/>
</dbReference>
<evidence type="ECO:0000313" key="14">
    <source>
        <dbReference type="EMBL" id="XBO40064.1"/>
    </source>
</evidence>
<evidence type="ECO:0000256" key="1">
    <source>
        <dbReference type="ARBA" id="ARBA00000527"/>
    </source>
</evidence>
<keyword evidence="7" id="KW-0732">Signal</keyword>
<dbReference type="SUPFAM" id="SSF55816">
    <property type="entry name" value="5'-nucleotidase (syn. UDP-sugar hydrolase), C-terminal domain"/>
    <property type="match status" value="1"/>
</dbReference>
<reference evidence="14" key="1">
    <citation type="submission" date="2024-05" db="EMBL/GenBank/DDBJ databases">
        <authorList>
            <person name="Kim S."/>
            <person name="Heo J."/>
            <person name="Choi H."/>
            <person name="Choi Y."/>
            <person name="Kwon S.-W."/>
            <person name="Kim Y."/>
        </authorList>
    </citation>
    <scope>NUCLEOTIDE SEQUENCE</scope>
    <source>
        <strain evidence="14">KACC 23698</strain>
    </source>
</reference>
<dbReference type="GO" id="GO:0009166">
    <property type="term" value="P:nucleotide catabolic process"/>
    <property type="evidence" value="ECO:0007669"/>
    <property type="project" value="InterPro"/>
</dbReference>
<evidence type="ECO:0000256" key="5">
    <source>
        <dbReference type="ARBA" id="ARBA00006654"/>
    </source>
</evidence>
<evidence type="ECO:0000256" key="3">
    <source>
        <dbReference type="ARBA" id="ARBA00001968"/>
    </source>
</evidence>
<evidence type="ECO:0000256" key="6">
    <source>
        <dbReference type="ARBA" id="ARBA00022723"/>
    </source>
</evidence>
<feature type="domain" description="5'-Nucleotidase C-terminal" evidence="13">
    <location>
        <begin position="449"/>
        <end position="580"/>
    </location>
</feature>
<accession>A0AAU7JJ24</accession>
<evidence type="ECO:0000256" key="7">
    <source>
        <dbReference type="ARBA" id="ARBA00022729"/>
    </source>
</evidence>
<dbReference type="InterPro" id="IPR041827">
    <property type="entry name" value="CpdB_N"/>
</dbReference>
<dbReference type="PROSITE" id="PS51318">
    <property type="entry name" value="TAT"/>
    <property type="match status" value="1"/>
</dbReference>
<proteinExistence type="inferred from homology"/>
<dbReference type="PROSITE" id="PS00786">
    <property type="entry name" value="5_NUCLEOTIDASE_2"/>
    <property type="match status" value="1"/>
</dbReference>
<dbReference type="Pfam" id="PF00149">
    <property type="entry name" value="Metallophos"/>
    <property type="match status" value="1"/>
</dbReference>
<dbReference type="GO" id="GO:0008254">
    <property type="term" value="F:3'-nucleotidase activity"/>
    <property type="evidence" value="ECO:0007669"/>
    <property type="project" value="UniProtKB-EC"/>
</dbReference>
<dbReference type="Gene3D" id="3.90.780.10">
    <property type="entry name" value="5'-Nucleotidase, C-terminal domain"/>
    <property type="match status" value="1"/>
</dbReference>
<evidence type="ECO:0000259" key="12">
    <source>
        <dbReference type="Pfam" id="PF00149"/>
    </source>
</evidence>
<keyword evidence="6" id="KW-0479">Metal-binding</keyword>
<dbReference type="Gene3D" id="3.60.21.10">
    <property type="match status" value="1"/>
</dbReference>
<dbReference type="InterPro" id="IPR008334">
    <property type="entry name" value="5'-Nucleotdase_C"/>
</dbReference>
<evidence type="ECO:0000256" key="11">
    <source>
        <dbReference type="RuleBase" id="RU362119"/>
    </source>
</evidence>
<gene>
    <name evidence="14" type="ORF">ABEG18_04595</name>
</gene>
<dbReference type="InterPro" id="IPR006179">
    <property type="entry name" value="5_nucleotidase/apyrase"/>
</dbReference>
<dbReference type="InterPro" id="IPR036907">
    <property type="entry name" value="5'-Nucleotdase_C_sf"/>
</dbReference>